<dbReference type="KEGG" id="echi:FKX85_07405"/>
<dbReference type="InterPro" id="IPR001279">
    <property type="entry name" value="Metallo-B-lactamas"/>
</dbReference>
<dbReference type="Proteomes" id="UP000316614">
    <property type="component" value="Chromosome"/>
</dbReference>
<dbReference type="InterPro" id="IPR036866">
    <property type="entry name" value="RibonucZ/Hydroxyglut_hydro"/>
</dbReference>
<sequence>MRFLLLPILIITLLACSRPQKYPVAEASDITKAQLDIPQQSIILLGTIQDGGSPHIGCQKSCCKDLFKTPGPSRMVISLGLYDQHAQKKYLFEATPDIAQQLKMLKNFGQEFPSEMPDGIFLTHGHIGHYTGLMYLGKEAMNADSVPVFAMPRMKTYLEENGPWSQLVSQQNISLILLKNEKPIQLTPHIKVTPITVPHRDEFTETVGFKIQGPNKNALFIPDIDKWQKWDKDILSQIKEVDYAFLDATFFSGEEINTRDITQIPHPFIIESMEKFKVLSKADKAKVIFIHFNHTNPVIDLNSSAARKVLEKGFRIGQLNEVFGL</sequence>
<protein>
    <submittedName>
        <fullName evidence="2">MBL fold metallo-hydrolase</fullName>
    </submittedName>
</protein>
<dbReference type="EMBL" id="CP041253">
    <property type="protein sequence ID" value="QDH78871.1"/>
    <property type="molecule type" value="Genomic_DNA"/>
</dbReference>
<dbReference type="GO" id="GO:0016787">
    <property type="term" value="F:hydrolase activity"/>
    <property type="evidence" value="ECO:0007669"/>
    <property type="project" value="UniProtKB-KW"/>
</dbReference>
<proteinExistence type="predicted"/>
<feature type="domain" description="Metallo-beta-lactamase" evidence="1">
    <location>
        <begin position="90"/>
        <end position="292"/>
    </location>
</feature>
<dbReference type="AlphaFoldDB" id="A0A514CGB9"/>
<dbReference type="OrthoDB" id="9800940at2"/>
<dbReference type="Pfam" id="PF12706">
    <property type="entry name" value="Lactamase_B_2"/>
    <property type="match status" value="1"/>
</dbReference>
<dbReference type="Gene3D" id="3.60.15.10">
    <property type="entry name" value="Ribonuclease Z/Hydroxyacylglutathione hydrolase-like"/>
    <property type="match status" value="1"/>
</dbReference>
<evidence type="ECO:0000313" key="3">
    <source>
        <dbReference type="Proteomes" id="UP000316614"/>
    </source>
</evidence>
<keyword evidence="2" id="KW-0378">Hydrolase</keyword>
<gene>
    <name evidence="2" type="ORF">FKX85_07405</name>
</gene>
<keyword evidence="3" id="KW-1185">Reference proteome</keyword>
<dbReference type="SUPFAM" id="SSF56281">
    <property type="entry name" value="Metallo-hydrolase/oxidoreductase"/>
    <property type="match status" value="1"/>
</dbReference>
<organism evidence="2 3">
    <name type="scientific">Echinicola soli</name>
    <dbReference type="NCBI Taxonomy" id="2591634"/>
    <lineage>
        <taxon>Bacteria</taxon>
        <taxon>Pseudomonadati</taxon>
        <taxon>Bacteroidota</taxon>
        <taxon>Cytophagia</taxon>
        <taxon>Cytophagales</taxon>
        <taxon>Cyclobacteriaceae</taxon>
        <taxon>Echinicola</taxon>
    </lineage>
</organism>
<dbReference type="PANTHER" id="PTHR42663:SF7">
    <property type="entry name" value="COENZYME PQQ SYNTHESIS PROTEIN B"/>
    <property type="match status" value="1"/>
</dbReference>
<accession>A0A514CGB9</accession>
<evidence type="ECO:0000259" key="1">
    <source>
        <dbReference type="Pfam" id="PF12706"/>
    </source>
</evidence>
<dbReference type="RefSeq" id="WP_141614124.1">
    <property type="nucleotide sequence ID" value="NZ_CP041253.1"/>
</dbReference>
<evidence type="ECO:0000313" key="2">
    <source>
        <dbReference type="EMBL" id="QDH78871.1"/>
    </source>
</evidence>
<reference evidence="2 3" key="1">
    <citation type="submission" date="2019-06" db="EMBL/GenBank/DDBJ databases">
        <title>Echinicola alkalisoli sp. nov. isolated from saline soil.</title>
        <authorList>
            <person name="Sun J.-Q."/>
            <person name="Xu L."/>
        </authorList>
    </citation>
    <scope>NUCLEOTIDE SEQUENCE [LARGE SCALE GENOMIC DNA]</scope>
    <source>
        <strain evidence="2 3">LN3S3</strain>
    </source>
</reference>
<name>A0A514CGB9_9BACT</name>
<dbReference type="PROSITE" id="PS51257">
    <property type="entry name" value="PROKAR_LIPOPROTEIN"/>
    <property type="match status" value="1"/>
</dbReference>
<dbReference type="PANTHER" id="PTHR42663">
    <property type="entry name" value="HYDROLASE C777.06C-RELATED-RELATED"/>
    <property type="match status" value="1"/>
</dbReference>